<dbReference type="Gene3D" id="2.60.40.10">
    <property type="entry name" value="Immunoglobulins"/>
    <property type="match status" value="1"/>
</dbReference>
<dbReference type="Pfam" id="PF02929">
    <property type="entry name" value="Bgal_small_N"/>
    <property type="match status" value="1"/>
</dbReference>
<dbReference type="Pfam" id="PF16353">
    <property type="entry name" value="LacZ_4"/>
    <property type="match status" value="1"/>
</dbReference>
<dbReference type="GO" id="GO:0004565">
    <property type="term" value="F:beta-galactosidase activity"/>
    <property type="evidence" value="ECO:0007669"/>
    <property type="project" value="UniProtKB-EC"/>
</dbReference>
<dbReference type="GO" id="GO:0005990">
    <property type="term" value="P:lactose catabolic process"/>
    <property type="evidence" value="ECO:0007669"/>
    <property type="project" value="TreeGrafter"/>
</dbReference>
<evidence type="ECO:0000259" key="8">
    <source>
        <dbReference type="SMART" id="SM01038"/>
    </source>
</evidence>
<dbReference type="SMART" id="SM01038">
    <property type="entry name" value="Bgal_small_N"/>
    <property type="match status" value="1"/>
</dbReference>
<evidence type="ECO:0000313" key="9">
    <source>
        <dbReference type="EMBL" id="KAA4027383.1"/>
    </source>
</evidence>
<feature type="non-terminal residue" evidence="9">
    <location>
        <position position="1"/>
    </location>
</feature>
<comment type="caution">
    <text evidence="9">The sequence shown here is derived from an EMBL/GenBank/DDBJ whole genome shotgun (WGS) entry which is preliminary data.</text>
</comment>
<reference evidence="9" key="1">
    <citation type="journal article" date="2019" name="Nat. Med.">
        <title>A library of human gut bacterial isolates paired with longitudinal multiomics data enables mechanistic microbiome research.</title>
        <authorList>
            <person name="Poyet M."/>
            <person name="Groussin M."/>
            <person name="Gibbons S.M."/>
            <person name="Avila-Pacheco J."/>
            <person name="Jiang X."/>
            <person name="Kearney S.M."/>
            <person name="Perrotta A.R."/>
            <person name="Berdy B."/>
            <person name="Zhao S."/>
            <person name="Lieberman T.D."/>
            <person name="Swanson P.K."/>
            <person name="Smith M."/>
            <person name="Roesemann S."/>
            <person name="Alexander J.E."/>
            <person name="Rich S.A."/>
            <person name="Livny J."/>
            <person name="Vlamakis H."/>
            <person name="Clish C."/>
            <person name="Bullock K."/>
            <person name="Deik A."/>
            <person name="Scott J."/>
            <person name="Pierce K.A."/>
            <person name="Xavier R.J."/>
            <person name="Alm E.J."/>
        </authorList>
    </citation>
    <scope>NUCLEOTIDE SEQUENCE</scope>
    <source>
        <strain evidence="9">BIOML-A147</strain>
    </source>
</reference>
<evidence type="ECO:0000256" key="4">
    <source>
        <dbReference type="ARBA" id="ARBA00012756"/>
    </source>
</evidence>
<protein>
    <recommendedName>
        <fullName evidence="4">beta-galactosidase</fullName>
        <ecNumber evidence="4">3.2.1.23</ecNumber>
    </recommendedName>
</protein>
<dbReference type="PANTHER" id="PTHR46323:SF2">
    <property type="entry name" value="BETA-GALACTOSIDASE"/>
    <property type="match status" value="1"/>
</dbReference>
<proteinExistence type="predicted"/>
<keyword evidence="6" id="KW-0106">Calcium</keyword>
<dbReference type="GO" id="GO:0030246">
    <property type="term" value="F:carbohydrate binding"/>
    <property type="evidence" value="ECO:0007669"/>
    <property type="project" value="InterPro"/>
</dbReference>
<gene>
    <name evidence="9" type="ORF">F3D60_18230</name>
</gene>
<name>A0A641S5I6_BACOV</name>
<evidence type="ECO:0000256" key="5">
    <source>
        <dbReference type="ARBA" id="ARBA00022801"/>
    </source>
</evidence>
<organism evidence="9">
    <name type="scientific">Bacteroides ovatus</name>
    <dbReference type="NCBI Taxonomy" id="28116"/>
    <lineage>
        <taxon>Bacteria</taxon>
        <taxon>Pseudomonadati</taxon>
        <taxon>Bacteroidota</taxon>
        <taxon>Bacteroidia</taxon>
        <taxon>Bacteroidales</taxon>
        <taxon>Bacteroidaceae</taxon>
        <taxon>Bacteroides</taxon>
    </lineage>
</organism>
<dbReference type="InterPro" id="IPR013783">
    <property type="entry name" value="Ig-like_fold"/>
</dbReference>
<dbReference type="EMBL" id="VWKO01000144">
    <property type="protein sequence ID" value="KAA4027383.1"/>
    <property type="molecule type" value="Genomic_DNA"/>
</dbReference>
<dbReference type="InterPro" id="IPR050347">
    <property type="entry name" value="Bact_Beta-galactosidase"/>
</dbReference>
<dbReference type="AlphaFoldDB" id="A0A641S5I6"/>
<comment type="cofactor">
    <cofactor evidence="2">
        <name>Ca(2+)</name>
        <dbReference type="ChEBI" id="CHEBI:29108"/>
    </cofactor>
</comment>
<dbReference type="SUPFAM" id="SSF49303">
    <property type="entry name" value="beta-Galactosidase/glucuronidase domain"/>
    <property type="match status" value="1"/>
</dbReference>
<comment type="subunit">
    <text evidence="3">Monomer.</text>
</comment>
<dbReference type="InterPro" id="IPR032312">
    <property type="entry name" value="LacZ_4"/>
</dbReference>
<dbReference type="EC" id="3.2.1.23" evidence="4"/>
<comment type="catalytic activity">
    <reaction evidence="1">
        <text>Hydrolysis of terminal non-reducing beta-D-galactose residues in beta-D-galactosides.</text>
        <dbReference type="EC" id="3.2.1.23"/>
    </reaction>
</comment>
<dbReference type="GO" id="GO:0009341">
    <property type="term" value="C:beta-galactosidase complex"/>
    <property type="evidence" value="ECO:0007669"/>
    <property type="project" value="InterPro"/>
</dbReference>
<dbReference type="FunFam" id="2.60.40.10:FF:002546">
    <property type="entry name" value="Beta-galactosidase"/>
    <property type="match status" value="1"/>
</dbReference>
<keyword evidence="7" id="KW-0326">Glycosidase</keyword>
<dbReference type="InterPro" id="IPR011013">
    <property type="entry name" value="Gal_mutarotase_sf_dom"/>
</dbReference>
<sequence>VKKVYQNIKVTLANQKNLTIRVKNWYDFSNLNEYVLNWNVTADNGKILAEGTKTVDCAPHATVDVTLGAVKLPNTVREAYLNISWTRREASSMIDKDWEVAYDQFVFAGNKNYTGYRPQKAGETTFTVDKQTGALTSLNLNGKELLATPLTLSLYRPATDNDNRDKNGARLWRDAGLDCLTQKVVSLKESKTSTTARVEILNAKTQRVGIADFVYSLDRNGALKVHTTFQPDTTIVKSMARLGLTFRVSNAYDQVSYLGRGDNETYIDRNQSGKIGVYQTTPERMFHYYVAPQSTSNRTDVRWVKLADTSGEGIFVESDRAFQFSIIPFSDVLLEKARHINELERDGLLTVHLDAEQAGVGTATCGPGVLPQYLVPLKKQSFEFTLYPVK</sequence>
<dbReference type="PANTHER" id="PTHR46323">
    <property type="entry name" value="BETA-GALACTOSIDASE"/>
    <property type="match status" value="1"/>
</dbReference>
<dbReference type="Gene3D" id="2.70.98.10">
    <property type="match status" value="1"/>
</dbReference>
<dbReference type="SUPFAM" id="SSF74650">
    <property type="entry name" value="Galactose mutarotase-like"/>
    <property type="match status" value="1"/>
</dbReference>
<evidence type="ECO:0000256" key="2">
    <source>
        <dbReference type="ARBA" id="ARBA00001913"/>
    </source>
</evidence>
<accession>A0A641S5I6</accession>
<evidence type="ECO:0000256" key="7">
    <source>
        <dbReference type="ARBA" id="ARBA00023295"/>
    </source>
</evidence>
<dbReference type="InterPro" id="IPR036156">
    <property type="entry name" value="Beta-gal/glucu_dom_sf"/>
</dbReference>
<feature type="domain" description="Beta galactosidase small chain/" evidence="8">
    <location>
        <begin position="118"/>
        <end position="387"/>
    </location>
</feature>
<dbReference type="InterPro" id="IPR004199">
    <property type="entry name" value="B-gal_small/dom_5"/>
</dbReference>
<keyword evidence="5" id="KW-0378">Hydrolase</keyword>
<evidence type="ECO:0000256" key="1">
    <source>
        <dbReference type="ARBA" id="ARBA00001412"/>
    </source>
</evidence>
<evidence type="ECO:0000256" key="3">
    <source>
        <dbReference type="ARBA" id="ARBA00011245"/>
    </source>
</evidence>
<evidence type="ECO:0000256" key="6">
    <source>
        <dbReference type="ARBA" id="ARBA00022837"/>
    </source>
</evidence>
<dbReference type="InterPro" id="IPR014718">
    <property type="entry name" value="GH-type_carb-bd"/>
</dbReference>